<evidence type="ECO:0000259" key="2">
    <source>
        <dbReference type="Pfam" id="PF04773"/>
    </source>
</evidence>
<keyword evidence="1" id="KW-0812">Transmembrane</keyword>
<protein>
    <submittedName>
        <fullName evidence="4">FecR family protein</fullName>
    </submittedName>
</protein>
<proteinExistence type="predicted"/>
<dbReference type="Pfam" id="PF04773">
    <property type="entry name" value="FecR"/>
    <property type="match status" value="1"/>
</dbReference>
<dbReference type="InterPro" id="IPR012373">
    <property type="entry name" value="Ferrdict_sens_TM"/>
</dbReference>
<gene>
    <name evidence="4" type="ORF">SAMN05421731_104193</name>
</gene>
<accession>A0A240E7X5</accession>
<sequence length="298" mass="34017">MSKTQPNSSKSRLVSYTGRDIDDALEPFEQALVANLPSKEQIILRARQRKLRKKLGTSALVLVASSSFLLWLNPAYQTEQWSTALAENQTIDLSDGSQIQLNTQSKVVVKMRLHSREIQLQQGEATFHVGHLPDRWRIFERPFTVQAGQLSIRDIGTVFNVRRYSEQHAVVTVLQGKVRVSTLAEPKHFVDLEHNQSIENHATQLGQLKTVNAQAQTAWHKGQLKFDNMTLADVMQEFQRYSTFKVVFSQKKIEQLKISGSFETAQYQQFIQLLPDFAPVQVQQLPSGTWQITSRENK</sequence>
<evidence type="ECO:0000313" key="5">
    <source>
        <dbReference type="Proteomes" id="UP000219042"/>
    </source>
</evidence>
<feature type="domain" description="Protein FecR C-terminal" evidence="3">
    <location>
        <begin position="224"/>
        <end position="278"/>
    </location>
</feature>
<reference evidence="5" key="1">
    <citation type="submission" date="2016-09" db="EMBL/GenBank/DDBJ databases">
        <authorList>
            <person name="Varghese N."/>
            <person name="Submissions S."/>
        </authorList>
    </citation>
    <scope>NUCLEOTIDE SEQUENCE [LARGE SCALE GENOMIC DNA]</scope>
    <source>
        <strain evidence="5">ANC 4466</strain>
    </source>
</reference>
<keyword evidence="1" id="KW-0472">Membrane</keyword>
<evidence type="ECO:0000313" key="4">
    <source>
        <dbReference type="EMBL" id="SNX44834.1"/>
    </source>
</evidence>
<name>A0A240E7X5_9GAMM</name>
<organism evidence="4 5">
    <name type="scientific">Acinetobacter puyangensis</name>
    <dbReference type="NCBI Taxonomy" id="1096779"/>
    <lineage>
        <taxon>Bacteria</taxon>
        <taxon>Pseudomonadati</taxon>
        <taxon>Pseudomonadota</taxon>
        <taxon>Gammaproteobacteria</taxon>
        <taxon>Moraxellales</taxon>
        <taxon>Moraxellaceae</taxon>
        <taxon>Acinetobacter</taxon>
    </lineage>
</organism>
<evidence type="ECO:0000256" key="1">
    <source>
        <dbReference type="SAM" id="Phobius"/>
    </source>
</evidence>
<feature type="transmembrane region" description="Helical" evidence="1">
    <location>
        <begin position="55"/>
        <end position="72"/>
    </location>
</feature>
<dbReference type="Gene3D" id="3.55.50.30">
    <property type="match status" value="1"/>
</dbReference>
<dbReference type="InterPro" id="IPR006860">
    <property type="entry name" value="FecR"/>
</dbReference>
<dbReference type="Pfam" id="PF16344">
    <property type="entry name" value="FecR_C"/>
    <property type="match status" value="1"/>
</dbReference>
<dbReference type="EMBL" id="OANT01000004">
    <property type="protein sequence ID" value="SNX44834.1"/>
    <property type="molecule type" value="Genomic_DNA"/>
</dbReference>
<dbReference type="GO" id="GO:0016989">
    <property type="term" value="F:sigma factor antagonist activity"/>
    <property type="evidence" value="ECO:0007669"/>
    <property type="project" value="TreeGrafter"/>
</dbReference>
<dbReference type="OrthoDB" id="6688387at2"/>
<dbReference type="InterPro" id="IPR032508">
    <property type="entry name" value="FecR_C"/>
</dbReference>
<dbReference type="RefSeq" id="WP_097079058.1">
    <property type="nucleotide sequence ID" value="NZ_BAABHT010000009.1"/>
</dbReference>
<dbReference type="PANTHER" id="PTHR30273:SF2">
    <property type="entry name" value="PROTEIN FECR"/>
    <property type="match status" value="1"/>
</dbReference>
<dbReference type="Proteomes" id="UP000219042">
    <property type="component" value="Unassembled WGS sequence"/>
</dbReference>
<dbReference type="AlphaFoldDB" id="A0A240E7X5"/>
<dbReference type="PIRSF" id="PIRSF018266">
    <property type="entry name" value="FecR"/>
    <property type="match status" value="1"/>
</dbReference>
<feature type="domain" description="FecR protein" evidence="2">
    <location>
        <begin position="80"/>
        <end position="179"/>
    </location>
</feature>
<dbReference type="PANTHER" id="PTHR30273">
    <property type="entry name" value="PERIPLASMIC SIGNAL SENSOR AND SIGMA FACTOR ACTIVATOR FECR-RELATED"/>
    <property type="match status" value="1"/>
</dbReference>
<evidence type="ECO:0000259" key="3">
    <source>
        <dbReference type="Pfam" id="PF16344"/>
    </source>
</evidence>
<dbReference type="Gene3D" id="2.60.120.1440">
    <property type="match status" value="1"/>
</dbReference>
<keyword evidence="5" id="KW-1185">Reference proteome</keyword>
<keyword evidence="1" id="KW-1133">Transmembrane helix</keyword>